<dbReference type="GeneID" id="20803047"/>
<gene>
    <name evidence="6" type="ORF">H257_01051</name>
</gene>
<organism evidence="6">
    <name type="scientific">Aphanomyces astaci</name>
    <name type="common">Crayfish plague agent</name>
    <dbReference type="NCBI Taxonomy" id="112090"/>
    <lineage>
        <taxon>Eukaryota</taxon>
        <taxon>Sar</taxon>
        <taxon>Stramenopiles</taxon>
        <taxon>Oomycota</taxon>
        <taxon>Saprolegniomycetes</taxon>
        <taxon>Saprolegniales</taxon>
        <taxon>Verrucalvaceae</taxon>
        <taxon>Aphanomyces</taxon>
    </lineage>
</organism>
<feature type="region of interest" description="Disordered" evidence="5">
    <location>
        <begin position="1"/>
        <end position="90"/>
    </location>
</feature>
<dbReference type="CDD" id="cd23767">
    <property type="entry name" value="IQCD"/>
    <property type="match status" value="1"/>
</dbReference>
<dbReference type="GO" id="GO:0000278">
    <property type="term" value="P:mitotic cell cycle"/>
    <property type="evidence" value="ECO:0007669"/>
    <property type="project" value="TreeGrafter"/>
</dbReference>
<feature type="region of interest" description="Disordered" evidence="5">
    <location>
        <begin position="369"/>
        <end position="420"/>
    </location>
</feature>
<evidence type="ECO:0008006" key="7">
    <source>
        <dbReference type="Google" id="ProtNLM"/>
    </source>
</evidence>
<dbReference type="GO" id="GO:0051295">
    <property type="term" value="P:establishment of meiotic spindle localization"/>
    <property type="evidence" value="ECO:0007669"/>
    <property type="project" value="TreeGrafter"/>
</dbReference>
<dbReference type="GO" id="GO:0007051">
    <property type="term" value="P:spindle organization"/>
    <property type="evidence" value="ECO:0007669"/>
    <property type="project" value="TreeGrafter"/>
</dbReference>
<evidence type="ECO:0000256" key="4">
    <source>
        <dbReference type="ARBA" id="ARBA00022860"/>
    </source>
</evidence>
<feature type="compositionally biased region" description="Low complexity" evidence="5">
    <location>
        <begin position="380"/>
        <end position="399"/>
    </location>
</feature>
<dbReference type="EMBL" id="KI913115">
    <property type="protein sequence ID" value="ETV87505.1"/>
    <property type="molecule type" value="Genomic_DNA"/>
</dbReference>
<feature type="region of interest" description="Disordered" evidence="5">
    <location>
        <begin position="282"/>
        <end position="302"/>
    </location>
</feature>
<evidence type="ECO:0000313" key="6">
    <source>
        <dbReference type="EMBL" id="ETV87505.1"/>
    </source>
</evidence>
<dbReference type="STRING" id="112090.W4H646"/>
<dbReference type="Pfam" id="PF00612">
    <property type="entry name" value="IQ"/>
    <property type="match status" value="3"/>
</dbReference>
<evidence type="ECO:0000256" key="2">
    <source>
        <dbReference type="ARBA" id="ARBA00022490"/>
    </source>
</evidence>
<keyword evidence="4" id="KW-0112">Calmodulin-binding</keyword>
<evidence type="ECO:0000256" key="5">
    <source>
        <dbReference type="SAM" id="MobiDB-lite"/>
    </source>
</evidence>
<evidence type="ECO:0000256" key="3">
    <source>
        <dbReference type="ARBA" id="ARBA00022737"/>
    </source>
</evidence>
<evidence type="ECO:0000256" key="1">
    <source>
        <dbReference type="ARBA" id="ARBA00004496"/>
    </source>
</evidence>
<dbReference type="RefSeq" id="XP_009822368.1">
    <property type="nucleotide sequence ID" value="XM_009824066.1"/>
</dbReference>
<keyword evidence="2" id="KW-0963">Cytoplasm</keyword>
<dbReference type="SMART" id="SM00015">
    <property type="entry name" value="IQ"/>
    <property type="match status" value="4"/>
</dbReference>
<dbReference type="VEuPathDB" id="FungiDB:H257_01051"/>
<feature type="compositionally biased region" description="Low complexity" evidence="5">
    <location>
        <begin position="7"/>
        <end position="27"/>
    </location>
</feature>
<comment type="subcellular location">
    <subcellularLocation>
        <location evidence="1">Cytoplasm</location>
    </subcellularLocation>
</comment>
<keyword evidence="3" id="KW-0677">Repeat</keyword>
<dbReference type="GO" id="GO:0005516">
    <property type="term" value="F:calmodulin binding"/>
    <property type="evidence" value="ECO:0007669"/>
    <property type="project" value="UniProtKB-KW"/>
</dbReference>
<dbReference type="PANTHER" id="PTHR22706">
    <property type="entry name" value="ASSEMBLY FACTOR FOR SPINDLE MICROTUBULES"/>
    <property type="match status" value="1"/>
</dbReference>
<dbReference type="InterPro" id="IPR051185">
    <property type="entry name" value="ASPM"/>
</dbReference>
<reference evidence="6" key="1">
    <citation type="submission" date="2013-12" db="EMBL/GenBank/DDBJ databases">
        <title>The Genome Sequence of Aphanomyces astaci APO3.</title>
        <authorList>
            <consortium name="The Broad Institute Genomics Platform"/>
            <person name="Russ C."/>
            <person name="Tyler B."/>
            <person name="van West P."/>
            <person name="Dieguez-Uribeondo J."/>
            <person name="Young S.K."/>
            <person name="Zeng Q."/>
            <person name="Gargeya S."/>
            <person name="Fitzgerald M."/>
            <person name="Abouelleil A."/>
            <person name="Alvarado L."/>
            <person name="Chapman S.B."/>
            <person name="Gainer-Dewar J."/>
            <person name="Goldberg J."/>
            <person name="Griggs A."/>
            <person name="Gujja S."/>
            <person name="Hansen M."/>
            <person name="Howarth C."/>
            <person name="Imamovic A."/>
            <person name="Ireland A."/>
            <person name="Larimer J."/>
            <person name="McCowan C."/>
            <person name="Murphy C."/>
            <person name="Pearson M."/>
            <person name="Poon T.W."/>
            <person name="Priest M."/>
            <person name="Roberts A."/>
            <person name="Saif S."/>
            <person name="Shea T."/>
            <person name="Sykes S."/>
            <person name="Wortman J."/>
            <person name="Nusbaum C."/>
            <person name="Birren B."/>
        </authorList>
    </citation>
    <scope>NUCLEOTIDE SEQUENCE [LARGE SCALE GENOMIC DNA]</scope>
    <source>
        <strain evidence="6">APO3</strain>
    </source>
</reference>
<protein>
    <recommendedName>
        <fullName evidence="7">Calmodulin</fullName>
    </recommendedName>
</protein>
<dbReference type="GO" id="GO:0005737">
    <property type="term" value="C:cytoplasm"/>
    <property type="evidence" value="ECO:0007669"/>
    <property type="project" value="UniProtKB-SubCell"/>
</dbReference>
<dbReference type="InterPro" id="IPR000048">
    <property type="entry name" value="IQ_motif_EF-hand-BS"/>
</dbReference>
<dbReference type="PANTHER" id="PTHR22706:SF1">
    <property type="entry name" value="ASSEMBLY FACTOR FOR SPINDLE MICROTUBULES"/>
    <property type="match status" value="1"/>
</dbReference>
<proteinExistence type="predicted"/>
<dbReference type="PROSITE" id="PS50096">
    <property type="entry name" value="IQ"/>
    <property type="match status" value="4"/>
</dbReference>
<name>W4H646_APHAT</name>
<dbReference type="GO" id="GO:0000922">
    <property type="term" value="C:spindle pole"/>
    <property type="evidence" value="ECO:0007669"/>
    <property type="project" value="TreeGrafter"/>
</dbReference>
<feature type="compositionally biased region" description="Basic and acidic residues" evidence="5">
    <location>
        <begin position="36"/>
        <end position="51"/>
    </location>
</feature>
<accession>W4H646</accession>
<dbReference type="Gene3D" id="1.20.5.190">
    <property type="match status" value="1"/>
</dbReference>
<sequence>MSLLPRPGGKVPPSGSKKSSGGSPSNGWVDGGNVADSRRIPPYDATKDKHGGLAPKISPSKSSPSKKGHRPTSTAPCPHHKHSESDASIVKAPAHRGNITFESDMPGNGGMELEVLKAIILREDYLTRLLDMSKRESQYTLVGSMANTLDLIRLTTVEVVEAIAAWRKLQPKHMPFKWNGVNYLLKVPSDLDFMQECDVMVRWLGFSLDRNPFVMPDNLDTRGQVFEPRRPGTPTTSSIDDLFLSVGGLPVAAAPVHPMPPTTAAGRKAKTAYETRVLNDEDLVPRPKPAGFQASRPPTTKAKTTVVLPSQIGDLDVLRIREAEKSLLEEESLFGRFKRDLYGRLVPEAVALQQAKTASIRQTHVTAGVVSSATPGEGEATSSTATTSSPRLTRSASPANETSVPSKGNEKLTGSIKQAGMLAPPTKLNMQGRIRMPMMRSRGAKMEEELEKTIVANKNLEDHIAGLRDAIAKQQQSVTIVAEPSDSPMLPSGAMDSPTIAMLRRDLDTQVVEFERKKREIYRKQEAMEAFKAAQKSAVENGRVAELLRKKQMDEAQVVAEKVKLVQIYKATHIQKIVRGILARREYKVIRIKYTIASTYIEALARGFLARRRVFKLFHRRKAAIQIQCLARGVLARNATRLERHAQKQRKAAVVIQKTYRGRLGRQRMRNFRALHNAKLRLIYLTEHLCTDELVELGRLLCAYAKHPESKYTVKPSHVVLGLIRILKSTWGSCLSPKDKRKHDQPIHEVRWMEGGQFLRRAGALLRALHTLATSAGRMLLPLSSETLALIQAYRNDSHFTLPHFATQGALAKTSSTLFQWIQALATISDVQHVFLSPTPVLELNLEDYAYEDRAESIACDLEDHHSQRQFVPLSLIQDCPKRPRPLLIVLARDVPGYAKHLLVQTIMATFPGLFLRINTPNAMHIQTIQQTFDAGYSVLYDADIGISLGQQRKFLGQFSIIAKALRPSPLSILIQGDLSNRAGLGDTRELGVTEADLIAMADKDAKIHAQLAADGRTVLTDGRMFDEMIQTSWDDRPPFGLVFVMEAILILLTPTQRYNAPDTATSTVTWRLSRRLLATPELFADKLQAVNMTCLPVDNIMVLKEYLEHASWPAMNTSHGSLMHRLALYTHAVVRFALHIHEGGGCAVPICRSKPLPGLFSSVITVTDPSTFDPLYKDISAKLACAILEDVRVYRESKKINNQLHIITLYRDCHRVYVSCYDPVTSMLWKADIPEADMNILLAPNSLEVLQQKKPPRNPKELYKSVVGYCALSKPRGRDPSMQLELRPRAMRLCRLTRKIHGHFATITLAEVAMGHLQLDVHVHDSFSSKTISWTVHVNDDEFQKLKLNATDPVELAAYDSMDVQTMYRYVLDRVHIEHRQLTLPFAHHFTAKAPKSVELPADLRVRIREHGGSGRLLRRQVVFTPRTNIKWILSVFEMTWTGAVRLEAYRPDTCASVKMMLSSRERREVLLCKQRKATLLRRVRPVMSPLWVQSLLDRVSVSDAHVTLDRQLDCVVVQLPYFPDMYSEAVAKSSRSVRAICHVDLAVLPNDIYGLNVYVYLPLMSHTHVIGLCDAEVQTMVTWPWTCVESAADRLQAIRAIFLLCTYDTTQHAVRLESAGCFVKYSTRVSPVVGEGETNSPKPSTPLVVDNTPLNRPITSDDLDLLANTVCMLDGEGGTKLCLLYDVVTTLHTGSFRCNGTLLMATLTMKAYLKPVILPNKPGLPDIHTSVDSFLLSMDIYHPEISQHCIVHVDGMHELREVTGPDEAHLIGSKTVPEWLNHVITTRLDRTVHPDGTFTATLVRSRLYSEYKATPINSNMDGNTLHNNHLLIDNVDKRGVKITSKAKQIRGHAVIFTAFDLTSLPSTTTDEAVGDRALHVHIRIDGYFAATSQTLSVWVRGATLMETIGSDVVLLQCGHERALADHLIDFIDLEMMAGGDDAGGKPSIGRLFVKESVVSPPSPAVVPVILDESTGKRAATPATPPCLYKTFCAVAGEKVLVTVLDTSEATPALPLRVTLYQPSSCLTTQVDVRRNLLEQLVPLERTKWTTKADMQTALRQLLSYLSVTRVEGECGTTLAVTWNVPENEIHGAEV</sequence>
<dbReference type="OrthoDB" id="66612at2759"/>